<feature type="transmembrane region" description="Helical" evidence="10">
    <location>
        <begin position="305"/>
        <end position="324"/>
    </location>
</feature>
<dbReference type="PRINTS" id="PR00237">
    <property type="entry name" value="GPCRRHODOPSN"/>
</dbReference>
<feature type="transmembrane region" description="Helical" evidence="10">
    <location>
        <begin position="191"/>
        <end position="214"/>
    </location>
</feature>
<gene>
    <name evidence="13" type="primary">LOC110976361</name>
</gene>
<keyword evidence="7" id="KW-0675">Receptor</keyword>
<dbReference type="GeneID" id="110976361"/>
<evidence type="ECO:0000256" key="9">
    <source>
        <dbReference type="SAM" id="MobiDB-lite"/>
    </source>
</evidence>
<evidence type="ECO:0000256" key="1">
    <source>
        <dbReference type="ARBA" id="ARBA00004651"/>
    </source>
</evidence>
<evidence type="ECO:0000256" key="10">
    <source>
        <dbReference type="SAM" id="Phobius"/>
    </source>
</evidence>
<dbReference type="PANTHER" id="PTHR22752">
    <property type="entry name" value="G PROTEIN-COUPLED RECEPTOR"/>
    <property type="match status" value="1"/>
</dbReference>
<dbReference type="RefSeq" id="XP_022085249.1">
    <property type="nucleotide sequence ID" value="XM_022229557.1"/>
</dbReference>
<feature type="transmembrane region" description="Helical" evidence="10">
    <location>
        <begin position="99"/>
        <end position="120"/>
    </location>
</feature>
<keyword evidence="12" id="KW-1185">Reference proteome</keyword>
<evidence type="ECO:0000313" key="13">
    <source>
        <dbReference type="RefSeq" id="XP_022085249.1"/>
    </source>
</evidence>
<evidence type="ECO:0000256" key="8">
    <source>
        <dbReference type="ARBA" id="ARBA00023224"/>
    </source>
</evidence>
<feature type="region of interest" description="Disordered" evidence="9">
    <location>
        <begin position="353"/>
        <end position="373"/>
    </location>
</feature>
<feature type="transmembrane region" description="Helical" evidence="10">
    <location>
        <begin position="62"/>
        <end position="87"/>
    </location>
</feature>
<feature type="transmembrane region" description="Helical" evidence="10">
    <location>
        <begin position="25"/>
        <end position="50"/>
    </location>
</feature>
<keyword evidence="6 10" id="KW-0472">Membrane</keyword>
<dbReference type="KEGG" id="aplc:110976361"/>
<evidence type="ECO:0000256" key="7">
    <source>
        <dbReference type="ARBA" id="ARBA00023170"/>
    </source>
</evidence>
<reference evidence="13" key="1">
    <citation type="submission" date="2025-08" db="UniProtKB">
        <authorList>
            <consortium name="RefSeq"/>
        </authorList>
    </citation>
    <scope>IDENTIFICATION</scope>
</reference>
<dbReference type="GO" id="GO:0005886">
    <property type="term" value="C:plasma membrane"/>
    <property type="evidence" value="ECO:0007669"/>
    <property type="project" value="UniProtKB-SubCell"/>
</dbReference>
<feature type="transmembrane region" description="Helical" evidence="10">
    <location>
        <begin position="141"/>
        <end position="162"/>
    </location>
</feature>
<dbReference type="InterPro" id="IPR000276">
    <property type="entry name" value="GPCR_Rhodpsn"/>
</dbReference>
<keyword evidence="4 10" id="KW-1133">Transmembrane helix</keyword>
<dbReference type="SUPFAM" id="SSF81321">
    <property type="entry name" value="Family A G protein-coupled receptor-like"/>
    <property type="match status" value="1"/>
</dbReference>
<accession>A0A8B7XWJ9</accession>
<feature type="compositionally biased region" description="Polar residues" evidence="9">
    <location>
        <begin position="362"/>
        <end position="373"/>
    </location>
</feature>
<dbReference type="Gene3D" id="1.20.1070.10">
    <property type="entry name" value="Rhodopsin 7-helix transmembrane proteins"/>
    <property type="match status" value="1"/>
</dbReference>
<feature type="domain" description="G-protein coupled receptors family 1 profile" evidence="11">
    <location>
        <begin position="42"/>
        <end position="321"/>
    </location>
</feature>
<proteinExistence type="predicted"/>
<dbReference type="InterPro" id="IPR017452">
    <property type="entry name" value="GPCR_Rhodpsn_7TM"/>
</dbReference>
<dbReference type="PROSITE" id="PS50262">
    <property type="entry name" value="G_PROTEIN_RECEP_F1_2"/>
    <property type="match status" value="1"/>
</dbReference>
<feature type="transmembrane region" description="Helical" evidence="10">
    <location>
        <begin position="266"/>
        <end position="285"/>
    </location>
</feature>
<name>A0A8B7XWJ9_ACAPL</name>
<keyword evidence="2" id="KW-1003">Cell membrane</keyword>
<dbReference type="OMA" id="HFAMRLY"/>
<comment type="subcellular location">
    <subcellularLocation>
        <location evidence="1">Cell membrane</location>
        <topology evidence="1">Multi-pass membrane protein</topology>
    </subcellularLocation>
</comment>
<dbReference type="OrthoDB" id="6376512at2759"/>
<evidence type="ECO:0000256" key="6">
    <source>
        <dbReference type="ARBA" id="ARBA00023136"/>
    </source>
</evidence>
<dbReference type="GO" id="GO:0004930">
    <property type="term" value="F:G protein-coupled receptor activity"/>
    <property type="evidence" value="ECO:0007669"/>
    <property type="project" value="UniProtKB-KW"/>
</dbReference>
<evidence type="ECO:0000313" key="12">
    <source>
        <dbReference type="Proteomes" id="UP000694845"/>
    </source>
</evidence>
<dbReference type="Proteomes" id="UP000694845">
    <property type="component" value="Unplaced"/>
</dbReference>
<dbReference type="Pfam" id="PF00001">
    <property type="entry name" value="7tm_1"/>
    <property type="match status" value="1"/>
</dbReference>
<dbReference type="CDD" id="cd00637">
    <property type="entry name" value="7tm_classA_rhodopsin-like"/>
    <property type="match status" value="1"/>
</dbReference>
<evidence type="ECO:0000259" key="11">
    <source>
        <dbReference type="PROSITE" id="PS50262"/>
    </source>
</evidence>
<keyword evidence="5" id="KW-0297">G-protein coupled receptor</keyword>
<sequence>MEGNRESSLVTSTSSTEEDTNVILIYFRTIFIICDVVCTLCGNTISTIIIHRAQGFSDSVRVLMTSLCLADLGVGLTLISSAVSSAADRWIFGDPWCKVTAGLLAVCLSMSVFSLLGVSVDRLIAIRWPLRHPMLITERRVQIGCVLLWVTSAVVAAGNVWMHSDITNYQQVASICYMNFLSGPAGVAIEIFNATVLCVLPLATIVLIYTNLLTISARHQRQLRDNLALQPANTIVSNQEASLNHHIPKSSTGETGKRRAALNRKALIMFLVVSLGFALCWAPHFAMRLYGALTGGTLSEWVQLLYVWLPMSNSFWNVVIYTLMNGSFRREVIKLFREMRCCFRHRVVPQTNEHSREEHPSRLTQPRAQSGDC</sequence>
<dbReference type="AlphaFoldDB" id="A0A8B7XWJ9"/>
<protein>
    <submittedName>
        <fullName evidence="13">Beta-2 adrenergic receptor-like</fullName>
    </submittedName>
</protein>
<keyword evidence="3 10" id="KW-0812">Transmembrane</keyword>
<organism evidence="12 13">
    <name type="scientific">Acanthaster planci</name>
    <name type="common">Crown-of-thorns starfish</name>
    <dbReference type="NCBI Taxonomy" id="133434"/>
    <lineage>
        <taxon>Eukaryota</taxon>
        <taxon>Metazoa</taxon>
        <taxon>Echinodermata</taxon>
        <taxon>Eleutherozoa</taxon>
        <taxon>Asterozoa</taxon>
        <taxon>Asteroidea</taxon>
        <taxon>Valvatacea</taxon>
        <taxon>Valvatida</taxon>
        <taxon>Acanthasteridae</taxon>
        <taxon>Acanthaster</taxon>
    </lineage>
</organism>
<evidence type="ECO:0000256" key="3">
    <source>
        <dbReference type="ARBA" id="ARBA00022692"/>
    </source>
</evidence>
<evidence type="ECO:0000256" key="2">
    <source>
        <dbReference type="ARBA" id="ARBA00022475"/>
    </source>
</evidence>
<keyword evidence="8" id="KW-0807">Transducer</keyword>
<evidence type="ECO:0000256" key="4">
    <source>
        <dbReference type="ARBA" id="ARBA00022989"/>
    </source>
</evidence>
<evidence type="ECO:0000256" key="5">
    <source>
        <dbReference type="ARBA" id="ARBA00023040"/>
    </source>
</evidence>